<dbReference type="Gene3D" id="2.60.40.1250">
    <property type="entry name" value="Thiol:disulfide interchange protein DsbD, N-terminal domain"/>
    <property type="match status" value="1"/>
</dbReference>
<dbReference type="AlphaFoldDB" id="A0A240UK53"/>
<dbReference type="InterPro" id="IPR003834">
    <property type="entry name" value="Cyt_c_assmbl_TM_dom"/>
</dbReference>
<evidence type="ECO:0000313" key="10">
    <source>
        <dbReference type="Proteomes" id="UP000194457"/>
    </source>
</evidence>
<dbReference type="Proteomes" id="UP000194457">
    <property type="component" value="Chromosome"/>
</dbReference>
<keyword evidence="5 7" id="KW-1133">Transmembrane helix</keyword>
<dbReference type="Pfam" id="PF13899">
    <property type="entry name" value="Thioredoxin_7"/>
    <property type="match status" value="1"/>
</dbReference>
<protein>
    <recommendedName>
        <fullName evidence="8">Thioredoxin domain-containing protein</fullName>
    </recommendedName>
</protein>
<feature type="domain" description="Thioredoxin" evidence="8">
    <location>
        <begin position="536"/>
        <end position="666"/>
    </location>
</feature>
<evidence type="ECO:0000259" key="8">
    <source>
        <dbReference type="PROSITE" id="PS51352"/>
    </source>
</evidence>
<reference evidence="9 10" key="1">
    <citation type="submission" date="2017-05" db="EMBL/GenBank/DDBJ databases">
        <authorList>
            <person name="Song R."/>
            <person name="Chenine A.L."/>
            <person name="Ruprecht R.M."/>
        </authorList>
    </citation>
    <scope>NUCLEOTIDE SEQUENCE [LARGE SCALE GENOMIC DNA]</scope>
    <source>
        <strain evidence="9">SW32</strain>
    </source>
</reference>
<keyword evidence="2" id="KW-1003">Cell membrane</keyword>
<dbReference type="GO" id="GO:0045454">
    <property type="term" value="P:cell redox homeostasis"/>
    <property type="evidence" value="ECO:0007669"/>
    <property type="project" value="TreeGrafter"/>
</dbReference>
<feature type="transmembrane region" description="Helical" evidence="7">
    <location>
        <begin position="477"/>
        <end position="496"/>
    </location>
</feature>
<feature type="transmembrane region" description="Helical" evidence="7">
    <location>
        <begin position="295"/>
        <end position="321"/>
    </location>
</feature>
<dbReference type="PANTHER" id="PTHR32234:SF0">
    <property type="entry name" value="THIOL:DISULFIDE INTERCHANGE PROTEIN DSBD"/>
    <property type="match status" value="1"/>
</dbReference>
<proteinExistence type="predicted"/>
<dbReference type="InterPro" id="IPR035671">
    <property type="entry name" value="DsbD_gamma"/>
</dbReference>
<dbReference type="KEGG" id="kma:B9H00_01325"/>
<gene>
    <name evidence="9" type="ORF">B9H00_01325</name>
</gene>
<feature type="transmembrane region" description="Helical" evidence="7">
    <location>
        <begin position="418"/>
        <end position="441"/>
    </location>
</feature>
<dbReference type="SUPFAM" id="SSF74863">
    <property type="entry name" value="Thiol:disulfide interchange protein DsbD, N-terminal domain (DsbD-alpha)"/>
    <property type="match status" value="1"/>
</dbReference>
<keyword evidence="10" id="KW-1185">Reference proteome</keyword>
<dbReference type="Pfam" id="PF11412">
    <property type="entry name" value="DsbD_N"/>
    <property type="match status" value="1"/>
</dbReference>
<evidence type="ECO:0000256" key="7">
    <source>
        <dbReference type="SAM" id="Phobius"/>
    </source>
</evidence>
<dbReference type="EMBL" id="CP021358">
    <property type="protein sequence ID" value="ART61871.1"/>
    <property type="molecule type" value="Genomic_DNA"/>
</dbReference>
<evidence type="ECO:0000256" key="6">
    <source>
        <dbReference type="ARBA" id="ARBA00023136"/>
    </source>
</evidence>
<evidence type="ECO:0000256" key="4">
    <source>
        <dbReference type="ARBA" id="ARBA00022748"/>
    </source>
</evidence>
<dbReference type="Pfam" id="PF02683">
    <property type="entry name" value="DsbD_TM"/>
    <property type="match status" value="1"/>
</dbReference>
<feature type="transmembrane region" description="Helical" evidence="7">
    <location>
        <begin position="333"/>
        <end position="355"/>
    </location>
</feature>
<dbReference type="InterPro" id="IPR013766">
    <property type="entry name" value="Thioredoxin_domain"/>
</dbReference>
<accession>A0A240UK53</accession>
<dbReference type="PANTHER" id="PTHR32234">
    <property type="entry name" value="THIOL:DISULFIDE INTERCHANGE PROTEIN DSBD"/>
    <property type="match status" value="1"/>
</dbReference>
<feature type="transmembrane region" description="Helical" evidence="7">
    <location>
        <begin position="453"/>
        <end position="471"/>
    </location>
</feature>
<dbReference type="GO" id="GO:0005886">
    <property type="term" value="C:plasma membrane"/>
    <property type="evidence" value="ECO:0007669"/>
    <property type="project" value="UniProtKB-SubCell"/>
</dbReference>
<dbReference type="GO" id="GO:0017004">
    <property type="term" value="P:cytochrome complex assembly"/>
    <property type="evidence" value="ECO:0007669"/>
    <property type="project" value="UniProtKB-KW"/>
</dbReference>
<evidence type="ECO:0000256" key="5">
    <source>
        <dbReference type="ARBA" id="ARBA00022989"/>
    </source>
</evidence>
<comment type="subcellular location">
    <subcellularLocation>
        <location evidence="1">Cell membrane</location>
        <topology evidence="1">Multi-pass membrane protein</topology>
    </subcellularLocation>
</comment>
<dbReference type="SUPFAM" id="SSF52833">
    <property type="entry name" value="Thioredoxin-like"/>
    <property type="match status" value="1"/>
</dbReference>
<feature type="transmembrane region" description="Helical" evidence="7">
    <location>
        <begin position="251"/>
        <end position="274"/>
    </location>
</feature>
<dbReference type="Gene3D" id="3.40.30.10">
    <property type="entry name" value="Glutaredoxin"/>
    <property type="match status" value="1"/>
</dbReference>
<keyword evidence="4" id="KW-0201">Cytochrome c-type biogenesis</keyword>
<evidence type="ECO:0000256" key="3">
    <source>
        <dbReference type="ARBA" id="ARBA00022692"/>
    </source>
</evidence>
<dbReference type="NCBIfam" id="NF001419">
    <property type="entry name" value="PRK00293.1"/>
    <property type="match status" value="1"/>
</dbReference>
<dbReference type="InterPro" id="IPR028250">
    <property type="entry name" value="DsbDN"/>
</dbReference>
<dbReference type="CDD" id="cd02953">
    <property type="entry name" value="DsbDgamma"/>
    <property type="match status" value="1"/>
</dbReference>
<evidence type="ECO:0000256" key="2">
    <source>
        <dbReference type="ARBA" id="ARBA00022475"/>
    </source>
</evidence>
<keyword evidence="6 7" id="KW-0472">Membrane</keyword>
<keyword evidence="3 7" id="KW-0812">Transmembrane</keyword>
<dbReference type="GO" id="GO:0015035">
    <property type="term" value="F:protein-disulfide reductase activity"/>
    <property type="evidence" value="ECO:0007669"/>
    <property type="project" value="TreeGrafter"/>
</dbReference>
<evidence type="ECO:0000313" key="9">
    <source>
        <dbReference type="EMBL" id="ART61871.1"/>
    </source>
</evidence>
<name>A0A240UK53_9GAMM</name>
<dbReference type="InterPro" id="IPR036249">
    <property type="entry name" value="Thioredoxin-like_sf"/>
</dbReference>
<dbReference type="InterPro" id="IPR036929">
    <property type="entry name" value="DsbDN_sf"/>
</dbReference>
<evidence type="ECO:0000256" key="1">
    <source>
        <dbReference type="ARBA" id="ARBA00004651"/>
    </source>
</evidence>
<feature type="transmembrane region" description="Helical" evidence="7">
    <location>
        <begin position="508"/>
        <end position="527"/>
    </location>
</feature>
<feature type="transmembrane region" description="Helical" evidence="7">
    <location>
        <begin position="376"/>
        <end position="406"/>
    </location>
</feature>
<dbReference type="PROSITE" id="PS51352">
    <property type="entry name" value="THIOREDOXIN_2"/>
    <property type="match status" value="1"/>
</dbReference>
<organism evidence="9 10">
    <name type="scientific">Kushneria marisflavi</name>
    <dbReference type="NCBI Taxonomy" id="157779"/>
    <lineage>
        <taxon>Bacteria</taxon>
        <taxon>Pseudomonadati</taxon>
        <taxon>Pseudomonadota</taxon>
        <taxon>Gammaproteobacteria</taxon>
        <taxon>Oceanospirillales</taxon>
        <taxon>Halomonadaceae</taxon>
        <taxon>Kushneria</taxon>
    </lineage>
</organism>
<sequence>MSRRHGAATCFIPALPFPFSALRYASAAEFMMSRALFLLLVILLSAVLSGAASANDIFSSVNDDVVVEGASRVDSAVTTSPWQTSKDNASSDGNFLPVDQAFTYKAWREGNTIKVGFESADAYYLYRHRFGLESDRADITLSAPDIPRGEAIHDEFLGDVEVFHHPLIMTAILKTPLPDEAAVPIRVHFQGCAEAGLCYSPETRHLQAAPGDTPERFIDAQGPDNSIPATDTVTPPSSDNATGAPLLPDQAGLLVMMGIFVLAGLGLAFTPCVLPMLPIVTTLVVGQNADKRRALALSSAYVAGMALTYAALGTLMGLFGAGLNLQARLQSPWILIPFAGLFVILALWLMGAWQLPTGGRFQQRINTWQDRLRHAGLSGAALAGALSTLIVSPCISAPLAGVLVYLSAGANPLTGMLALLALGVGMGLPLILVATLGAGWLPHSGPWMEGVRQLFAVALAGVALWLLDRLIPSTLSLGLWGGLMVLTSAGMGALSGSRLALWSRLRQALALMILFWGALCLIGAAMGHEDPWMPLASDGQASPSTSNIAAPEMTTVTTRQALDDLIRHADRPVMVDVYADWCISCRHFERDVLGDDDIRRQLQDLDLIRLDVTDNGPEVRALLKRYGLFGPPALLFFSGGQEMTDQRTQGEIERPRMRDLLKQVKENA</sequence>